<dbReference type="EMBL" id="HBIM01006600">
    <property type="protein sequence ID" value="CAE0407822.1"/>
    <property type="molecule type" value="Transcribed_RNA"/>
</dbReference>
<evidence type="ECO:0000313" key="2">
    <source>
        <dbReference type="EMBL" id="CAE0407822.1"/>
    </source>
</evidence>
<organism evidence="2">
    <name type="scientific">Amphora coffeiformis</name>
    <dbReference type="NCBI Taxonomy" id="265554"/>
    <lineage>
        <taxon>Eukaryota</taxon>
        <taxon>Sar</taxon>
        <taxon>Stramenopiles</taxon>
        <taxon>Ochrophyta</taxon>
        <taxon>Bacillariophyta</taxon>
        <taxon>Bacillariophyceae</taxon>
        <taxon>Bacillariophycidae</taxon>
        <taxon>Thalassiophysales</taxon>
        <taxon>Catenulaceae</taxon>
        <taxon>Amphora</taxon>
    </lineage>
</organism>
<dbReference type="InterPro" id="IPR036873">
    <property type="entry name" value="Rhodanese-like_dom_sf"/>
</dbReference>
<dbReference type="AlphaFoldDB" id="A0A7S3P2H5"/>
<protein>
    <recommendedName>
        <fullName evidence="3">Rhodanese domain-containing protein</fullName>
    </recommendedName>
</protein>
<feature type="compositionally biased region" description="Basic and acidic residues" evidence="1">
    <location>
        <begin position="73"/>
        <end position="84"/>
    </location>
</feature>
<evidence type="ECO:0000256" key="1">
    <source>
        <dbReference type="SAM" id="MobiDB-lite"/>
    </source>
</evidence>
<feature type="region of interest" description="Disordered" evidence="1">
    <location>
        <begin position="54"/>
        <end position="92"/>
    </location>
</feature>
<reference evidence="2" key="1">
    <citation type="submission" date="2021-01" db="EMBL/GenBank/DDBJ databases">
        <authorList>
            <person name="Corre E."/>
            <person name="Pelletier E."/>
            <person name="Niang G."/>
            <person name="Scheremetjew M."/>
            <person name="Finn R."/>
            <person name="Kale V."/>
            <person name="Holt S."/>
            <person name="Cochrane G."/>
            <person name="Meng A."/>
            <person name="Brown T."/>
            <person name="Cohen L."/>
        </authorList>
    </citation>
    <scope>NUCLEOTIDE SEQUENCE</scope>
    <source>
        <strain evidence="2">CCMP127</strain>
    </source>
</reference>
<proteinExistence type="predicted"/>
<dbReference type="InterPro" id="IPR027396">
    <property type="entry name" value="DsrEFH-like"/>
</dbReference>
<evidence type="ECO:0008006" key="3">
    <source>
        <dbReference type="Google" id="ProtNLM"/>
    </source>
</evidence>
<accession>A0A7S3P2H5</accession>
<dbReference type="InterPro" id="IPR003787">
    <property type="entry name" value="Sulphur_relay_DsrE/F-like"/>
</dbReference>
<dbReference type="SUPFAM" id="SSF75169">
    <property type="entry name" value="DsrEFH-like"/>
    <property type="match status" value="1"/>
</dbReference>
<dbReference type="Pfam" id="PF02635">
    <property type="entry name" value="DsrE"/>
    <property type="match status" value="1"/>
</dbReference>
<sequence>MCDTSKVNDMLGGGGVAAATFSASRSVPTISAVKLRHERDKYYLIDIREAEEIAAHPLSPKSKREDDDDDDDDHHHTNTKGDDNKSDEDDGKDVAAAAGDIIVADVEVPMGKLLAAGVAEEWIDKQGIVLVCNTGYRAAITARELAATGNSATAASSKVMALQNGILGLRNPAATVPDMVVVLGTKSNAEKITLALSAAAAAAKDGETVVLALMGDGVCTFLRKGNNKELAVPQQSYRIEETFIGEPFQPCKTLMNKFISSGNGVILACTSCIKHRGIDFGSDLLDCVSPMQMPDLIRMLGQAKKSMQFM</sequence>
<name>A0A7S3P2H5_9STRA</name>
<gene>
    <name evidence="2" type="ORF">ACOF00016_LOCUS5610</name>
</gene>
<dbReference type="Gene3D" id="3.40.250.10">
    <property type="entry name" value="Rhodanese-like domain"/>
    <property type="match status" value="1"/>
</dbReference>
<dbReference type="SUPFAM" id="SSF52821">
    <property type="entry name" value="Rhodanese/Cell cycle control phosphatase"/>
    <property type="match status" value="1"/>
</dbReference>
<dbReference type="Gene3D" id="3.40.1260.10">
    <property type="entry name" value="DsrEFH-like"/>
    <property type="match status" value="1"/>
</dbReference>